<dbReference type="Proteomes" id="UP000296159">
    <property type="component" value="Unassembled WGS sequence"/>
</dbReference>
<reference evidence="8 9" key="1">
    <citation type="submission" date="2018-04" db="EMBL/GenBank/DDBJ databases">
        <title>Brenneria corticis sp.nov.</title>
        <authorList>
            <person name="Li Y."/>
        </authorList>
    </citation>
    <scope>NUCLEOTIDE SEQUENCE [LARGE SCALE GENOMIC DNA]</scope>
    <source>
        <strain evidence="8 9">CFCC 11842</strain>
    </source>
</reference>
<dbReference type="InterPro" id="IPR012206">
    <property type="entry name" value="Fd_FixX"/>
</dbReference>
<evidence type="ECO:0000313" key="9">
    <source>
        <dbReference type="Proteomes" id="UP000296159"/>
    </source>
</evidence>
<evidence type="ECO:0000256" key="6">
    <source>
        <dbReference type="ARBA" id="ARBA00023014"/>
    </source>
</evidence>
<sequence length="94" mass="10544">MSEVNVEIKLGVNKFRVDESNPHILLVDAPDPVQFRKLVIACPAGLYKQDAEGNIQFDYAGCLECGTCRVLCGDTILEKWEYPQGTFGIEYRFG</sequence>
<keyword evidence="6 7" id="KW-0411">Iron-sulfur</keyword>
<comment type="caution">
    <text evidence="8">The sequence shown here is derived from an EMBL/GenBank/DDBJ whole genome shotgun (WGS) entry which is preliminary data.</text>
</comment>
<accession>A0A2U1TX17</accession>
<dbReference type="PANTHER" id="PTHR43082:SF3">
    <property type="entry name" value="FERREDOXIN-LIKE PROTEIN YDIT"/>
    <property type="match status" value="1"/>
</dbReference>
<dbReference type="SUPFAM" id="SSF54862">
    <property type="entry name" value="4Fe-4S ferredoxins"/>
    <property type="match status" value="1"/>
</dbReference>
<name>A0A2U1TX17_9GAMM</name>
<keyword evidence="3 7" id="KW-0479">Metal-binding</keyword>
<dbReference type="PANTHER" id="PTHR43082">
    <property type="entry name" value="FERREDOXIN-LIKE"/>
    <property type="match status" value="1"/>
</dbReference>
<comment type="function">
    <text evidence="7">Could be a 3Fe-4S cluster-containing protein.</text>
</comment>
<dbReference type="InterPro" id="IPR017900">
    <property type="entry name" value="4Fe4S_Fe_S_CS"/>
</dbReference>
<gene>
    <name evidence="8" type="ORF">DDT56_15100</name>
</gene>
<keyword evidence="9" id="KW-1185">Reference proteome</keyword>
<keyword evidence="2 7" id="KW-0813">Transport</keyword>
<evidence type="ECO:0000313" key="8">
    <source>
        <dbReference type="EMBL" id="PWC13892.1"/>
    </source>
</evidence>
<evidence type="ECO:0000256" key="3">
    <source>
        <dbReference type="ARBA" id="ARBA00022723"/>
    </source>
</evidence>
<dbReference type="RefSeq" id="WP_136167249.1">
    <property type="nucleotide sequence ID" value="NZ_KZ819083.1"/>
</dbReference>
<comment type="similarity">
    <text evidence="1">Belongs to the bacterial-type ferredoxin family. FixX subfamily.</text>
</comment>
<evidence type="ECO:0000256" key="7">
    <source>
        <dbReference type="PIRNR" id="PIRNR036548"/>
    </source>
</evidence>
<dbReference type="Gene3D" id="3.30.70.20">
    <property type="match status" value="1"/>
</dbReference>
<evidence type="ECO:0000256" key="5">
    <source>
        <dbReference type="ARBA" id="ARBA00023004"/>
    </source>
</evidence>
<evidence type="ECO:0000256" key="2">
    <source>
        <dbReference type="ARBA" id="ARBA00022448"/>
    </source>
</evidence>
<dbReference type="PROSITE" id="PS00198">
    <property type="entry name" value="4FE4S_FER_1"/>
    <property type="match status" value="1"/>
</dbReference>
<evidence type="ECO:0000256" key="1">
    <source>
        <dbReference type="ARBA" id="ARBA00006327"/>
    </source>
</evidence>
<organism evidence="8 9">
    <name type="scientific">Brenneria corticis</name>
    <dbReference type="NCBI Taxonomy" id="2173106"/>
    <lineage>
        <taxon>Bacteria</taxon>
        <taxon>Pseudomonadati</taxon>
        <taxon>Pseudomonadota</taxon>
        <taxon>Gammaproteobacteria</taxon>
        <taxon>Enterobacterales</taxon>
        <taxon>Pectobacteriaceae</taxon>
        <taxon>Brenneria</taxon>
    </lineage>
</organism>
<keyword evidence="5 7" id="KW-0408">Iron</keyword>
<dbReference type="PIRSF" id="PIRSF036548">
    <property type="entry name" value="Fdx_FixX"/>
    <property type="match status" value="1"/>
</dbReference>
<dbReference type="AlphaFoldDB" id="A0A2U1TX17"/>
<protein>
    <recommendedName>
        <fullName evidence="7">Ferredoxin-like protein</fullName>
    </recommendedName>
</protein>
<keyword evidence="4 7" id="KW-0249">Electron transport</keyword>
<dbReference type="GO" id="GO:0005506">
    <property type="term" value="F:iron ion binding"/>
    <property type="evidence" value="ECO:0007669"/>
    <property type="project" value="UniProtKB-UniRule"/>
</dbReference>
<proteinExistence type="inferred from homology"/>
<dbReference type="EMBL" id="QDKH01000017">
    <property type="protein sequence ID" value="PWC13892.1"/>
    <property type="molecule type" value="Genomic_DNA"/>
</dbReference>
<dbReference type="GO" id="GO:0051536">
    <property type="term" value="F:iron-sulfur cluster binding"/>
    <property type="evidence" value="ECO:0007669"/>
    <property type="project" value="UniProtKB-KW"/>
</dbReference>
<evidence type="ECO:0000256" key="4">
    <source>
        <dbReference type="ARBA" id="ARBA00022982"/>
    </source>
</evidence>